<dbReference type="AlphaFoldDB" id="A0A9D1PUM0"/>
<dbReference type="GO" id="GO:0030001">
    <property type="term" value="P:metal ion transport"/>
    <property type="evidence" value="ECO:0007669"/>
    <property type="project" value="InterPro"/>
</dbReference>
<dbReference type="Pfam" id="PF01297">
    <property type="entry name" value="ZnuA"/>
    <property type="match status" value="1"/>
</dbReference>
<sequence length="328" mass="34813">MTTEKGSKSLTIARSKRLTRRVFCQAAACVLLLSTLLLPAGARAADSLHILAATYPAYLATLTAVQGIDNVDCDLLVAASRGCPHDYAMSPQDRMKLESAQVLVLNGAGFEPFLDENLLASLKALKIEAGKGLPELAQIEPLAGPGHDHGHGDGAGNPHYFSSPVRFSHMVSTIALDLSEEFPALKDALQANALAFAKKAQALEKEMDALSGARVQVVLQHDTLAWFFHDMHLPVEAVLQQGSEEGPSPALLLALAGRIRKDGAPCLLVSEPQFAGKSLDVLARETSAARVELDPVVTGPVTFKGTAADYYLTVMQANISAVRAALTK</sequence>
<proteinExistence type="inferred from homology"/>
<dbReference type="InterPro" id="IPR006311">
    <property type="entry name" value="TAT_signal"/>
</dbReference>
<comment type="similarity">
    <text evidence="1">Belongs to the bacterial solute-binding protein 9 family.</text>
</comment>
<dbReference type="GO" id="GO:0046872">
    <property type="term" value="F:metal ion binding"/>
    <property type="evidence" value="ECO:0007669"/>
    <property type="project" value="InterPro"/>
</dbReference>
<keyword evidence="4" id="KW-0479">Metal-binding</keyword>
<evidence type="ECO:0000313" key="6">
    <source>
        <dbReference type="EMBL" id="HIV99889.1"/>
    </source>
</evidence>
<reference evidence="6" key="1">
    <citation type="journal article" date="2021" name="PeerJ">
        <title>Extensive microbial diversity within the chicken gut microbiome revealed by metagenomics and culture.</title>
        <authorList>
            <person name="Gilroy R."/>
            <person name="Ravi A."/>
            <person name="Getino M."/>
            <person name="Pursley I."/>
            <person name="Horton D.L."/>
            <person name="Alikhan N.F."/>
            <person name="Baker D."/>
            <person name="Gharbi K."/>
            <person name="Hall N."/>
            <person name="Watson M."/>
            <person name="Adriaenssens E.M."/>
            <person name="Foster-Nyarko E."/>
            <person name="Jarju S."/>
            <person name="Secka A."/>
            <person name="Antonio M."/>
            <person name="Oren A."/>
            <person name="Chaudhuri R.R."/>
            <person name="La Ragione R."/>
            <person name="Hildebrand F."/>
            <person name="Pallen M.J."/>
        </authorList>
    </citation>
    <scope>NUCLEOTIDE SEQUENCE</scope>
    <source>
        <strain evidence="6">ChiHecec2B26-446</strain>
    </source>
</reference>
<protein>
    <submittedName>
        <fullName evidence="6">Metal ABC transporter substrate-binding protein</fullName>
    </submittedName>
</protein>
<dbReference type="GO" id="GO:0051536">
    <property type="term" value="F:iron-sulfur cluster binding"/>
    <property type="evidence" value="ECO:0007669"/>
    <property type="project" value="UniProtKB-KW"/>
</dbReference>
<dbReference type="PROSITE" id="PS51318">
    <property type="entry name" value="TAT"/>
    <property type="match status" value="1"/>
</dbReference>
<dbReference type="PANTHER" id="PTHR42953">
    <property type="entry name" value="HIGH-AFFINITY ZINC UPTAKE SYSTEM PROTEIN ZNUA-RELATED"/>
    <property type="match status" value="1"/>
</dbReference>
<keyword evidence="2" id="KW-0813">Transport</keyword>
<gene>
    <name evidence="6" type="ORF">H9894_01670</name>
</gene>
<comment type="caution">
    <text evidence="6">The sequence shown here is derived from an EMBL/GenBank/DDBJ whole genome shotgun (WGS) entry which is preliminary data.</text>
</comment>
<keyword evidence="3 5" id="KW-0732">Signal</keyword>
<dbReference type="PANTHER" id="PTHR42953:SF3">
    <property type="entry name" value="HIGH-AFFINITY ZINC UPTAKE SYSTEM PROTEIN ZNUA"/>
    <property type="match status" value="1"/>
</dbReference>
<dbReference type="Gene3D" id="3.40.50.1980">
    <property type="entry name" value="Nitrogenase molybdenum iron protein domain"/>
    <property type="match status" value="2"/>
</dbReference>
<keyword evidence="4" id="KW-0408">Iron</keyword>
<keyword evidence="4" id="KW-0411">Iron-sulfur</keyword>
<evidence type="ECO:0000256" key="5">
    <source>
        <dbReference type="SAM" id="SignalP"/>
    </source>
</evidence>
<evidence type="ECO:0000256" key="4">
    <source>
        <dbReference type="ARBA" id="ARBA00023014"/>
    </source>
</evidence>
<evidence type="ECO:0000256" key="1">
    <source>
        <dbReference type="ARBA" id="ARBA00011028"/>
    </source>
</evidence>
<dbReference type="EMBL" id="DXHV01000019">
    <property type="protein sequence ID" value="HIV99889.1"/>
    <property type="molecule type" value="Genomic_DNA"/>
</dbReference>
<dbReference type="SUPFAM" id="SSF53807">
    <property type="entry name" value="Helical backbone' metal receptor"/>
    <property type="match status" value="1"/>
</dbReference>
<evidence type="ECO:0000313" key="7">
    <source>
        <dbReference type="Proteomes" id="UP000886752"/>
    </source>
</evidence>
<organism evidence="6 7">
    <name type="scientific">Candidatus Desulfovibrio intestinipullorum</name>
    <dbReference type="NCBI Taxonomy" id="2838536"/>
    <lineage>
        <taxon>Bacteria</taxon>
        <taxon>Pseudomonadati</taxon>
        <taxon>Thermodesulfobacteriota</taxon>
        <taxon>Desulfovibrionia</taxon>
        <taxon>Desulfovibrionales</taxon>
        <taxon>Desulfovibrionaceae</taxon>
        <taxon>Desulfovibrio</taxon>
    </lineage>
</organism>
<dbReference type="InterPro" id="IPR006127">
    <property type="entry name" value="ZnuA-like"/>
</dbReference>
<name>A0A9D1PUM0_9BACT</name>
<evidence type="ECO:0000256" key="2">
    <source>
        <dbReference type="ARBA" id="ARBA00022448"/>
    </source>
</evidence>
<accession>A0A9D1PUM0</accession>
<dbReference type="InterPro" id="IPR050492">
    <property type="entry name" value="Bact_metal-bind_prot9"/>
</dbReference>
<reference evidence="6" key="2">
    <citation type="submission" date="2021-04" db="EMBL/GenBank/DDBJ databases">
        <authorList>
            <person name="Gilroy R."/>
        </authorList>
    </citation>
    <scope>NUCLEOTIDE SEQUENCE</scope>
    <source>
        <strain evidence="6">ChiHecec2B26-446</strain>
    </source>
</reference>
<dbReference type="Proteomes" id="UP000886752">
    <property type="component" value="Unassembled WGS sequence"/>
</dbReference>
<evidence type="ECO:0000256" key="3">
    <source>
        <dbReference type="ARBA" id="ARBA00022729"/>
    </source>
</evidence>
<feature type="signal peptide" evidence="5">
    <location>
        <begin position="1"/>
        <end position="44"/>
    </location>
</feature>
<feature type="chain" id="PRO_5038438822" evidence="5">
    <location>
        <begin position="45"/>
        <end position="328"/>
    </location>
</feature>